<feature type="region of interest" description="Disordered" evidence="1">
    <location>
        <begin position="56"/>
        <end position="75"/>
    </location>
</feature>
<feature type="region of interest" description="Disordered" evidence="1">
    <location>
        <begin position="1"/>
        <end position="23"/>
    </location>
</feature>
<reference evidence="2 3" key="1">
    <citation type="submission" date="2015-10" db="EMBL/GenBank/DDBJ databases">
        <title>Draft genome sequence of Streptomyces cellostaticus DSM 40189, type strain for the species Streptomyces cellostaticus.</title>
        <authorList>
            <person name="Ruckert C."/>
            <person name="Winkler A."/>
            <person name="Kalinowski J."/>
            <person name="Kampfer P."/>
            <person name="Glaeser S."/>
        </authorList>
    </citation>
    <scope>NUCLEOTIDE SEQUENCE [LARGE SCALE GENOMIC DNA]</scope>
    <source>
        <strain evidence="2 3">DSM 40189</strain>
    </source>
</reference>
<proteinExistence type="predicted"/>
<organism evidence="2 3">
    <name type="scientific">Streptomyces cellostaticus</name>
    <dbReference type="NCBI Taxonomy" id="67285"/>
    <lineage>
        <taxon>Bacteria</taxon>
        <taxon>Bacillati</taxon>
        <taxon>Actinomycetota</taxon>
        <taxon>Actinomycetes</taxon>
        <taxon>Kitasatosporales</taxon>
        <taxon>Streptomycetaceae</taxon>
        <taxon>Streptomyces</taxon>
    </lineage>
</organism>
<name>A0A101NQ57_9ACTN</name>
<evidence type="ECO:0000313" key="2">
    <source>
        <dbReference type="EMBL" id="KUM97096.1"/>
    </source>
</evidence>
<evidence type="ECO:0000256" key="1">
    <source>
        <dbReference type="SAM" id="MobiDB-lite"/>
    </source>
</evidence>
<protein>
    <submittedName>
        <fullName evidence="2">Uncharacterized protein</fullName>
    </submittedName>
</protein>
<dbReference type="AlphaFoldDB" id="A0A101NQ57"/>
<accession>A0A101NQ57</accession>
<dbReference type="STRING" id="67285.AQI88_08795"/>
<keyword evidence="3" id="KW-1185">Reference proteome</keyword>
<comment type="caution">
    <text evidence="2">The sequence shown here is derived from an EMBL/GenBank/DDBJ whole genome shotgun (WGS) entry which is preliminary data.</text>
</comment>
<evidence type="ECO:0000313" key="3">
    <source>
        <dbReference type="Proteomes" id="UP000054241"/>
    </source>
</evidence>
<dbReference type="EMBL" id="LMWL01000012">
    <property type="protein sequence ID" value="KUM97096.1"/>
    <property type="molecule type" value="Genomic_DNA"/>
</dbReference>
<sequence>MLIHPEGGLPRYRASHDRPPGRLKPGVVRLGLSGPSLDDLESALAEAWSCAVRALGPAAPEDTPDDDGLVPTGGG</sequence>
<gene>
    <name evidence="2" type="ORF">AQI88_08795</name>
</gene>
<dbReference type="Proteomes" id="UP000054241">
    <property type="component" value="Unassembled WGS sequence"/>
</dbReference>